<dbReference type="Pfam" id="PF03960">
    <property type="entry name" value="ArsC"/>
    <property type="match status" value="1"/>
</dbReference>
<evidence type="ECO:0000313" key="1">
    <source>
        <dbReference type="EMBL" id="SVC34259.1"/>
    </source>
</evidence>
<organism evidence="1">
    <name type="scientific">marine metagenome</name>
    <dbReference type="NCBI Taxonomy" id="408172"/>
    <lineage>
        <taxon>unclassified sequences</taxon>
        <taxon>metagenomes</taxon>
        <taxon>ecological metagenomes</taxon>
    </lineage>
</organism>
<dbReference type="PROSITE" id="PS51353">
    <property type="entry name" value="ARSC"/>
    <property type="match status" value="1"/>
</dbReference>
<dbReference type="SUPFAM" id="SSF52833">
    <property type="entry name" value="Thioredoxin-like"/>
    <property type="match status" value="1"/>
</dbReference>
<proteinExistence type="predicted"/>
<protein>
    <recommendedName>
        <fullName evidence="2">Arsenate reductase</fullName>
    </recommendedName>
</protein>
<dbReference type="PANTHER" id="PTHR30041:SF4">
    <property type="entry name" value="ARSENATE REDUCTASE"/>
    <property type="match status" value="1"/>
</dbReference>
<dbReference type="EMBL" id="UINC01086108">
    <property type="protein sequence ID" value="SVC34259.1"/>
    <property type="molecule type" value="Genomic_DNA"/>
</dbReference>
<evidence type="ECO:0008006" key="2">
    <source>
        <dbReference type="Google" id="ProtNLM"/>
    </source>
</evidence>
<feature type="non-terminal residue" evidence="1">
    <location>
        <position position="1"/>
    </location>
</feature>
<dbReference type="InterPro" id="IPR036249">
    <property type="entry name" value="Thioredoxin-like_sf"/>
</dbReference>
<dbReference type="Gene3D" id="3.40.30.10">
    <property type="entry name" value="Glutaredoxin"/>
    <property type="match status" value="1"/>
</dbReference>
<dbReference type="AlphaFoldDB" id="A0A382LC91"/>
<accession>A0A382LC91</accession>
<reference evidence="1" key="1">
    <citation type="submission" date="2018-05" db="EMBL/GenBank/DDBJ databases">
        <authorList>
            <person name="Lanie J.A."/>
            <person name="Ng W.-L."/>
            <person name="Kazmierczak K.M."/>
            <person name="Andrzejewski T.M."/>
            <person name="Davidsen T.M."/>
            <person name="Wayne K.J."/>
            <person name="Tettelin H."/>
            <person name="Glass J.I."/>
            <person name="Rusch D."/>
            <person name="Podicherti R."/>
            <person name="Tsui H.-C.T."/>
            <person name="Winkler M.E."/>
        </authorList>
    </citation>
    <scope>NUCLEOTIDE SEQUENCE</scope>
</reference>
<sequence length="97" mass="10704">TLALLVERGVEPEIIEYLNDPPDEATLKQLRAALDCPVIGMIRTKEAPYQENGLETASEEELIDAIARFPILLERPIVVNGCRAAIGRPPENVIDIL</sequence>
<gene>
    <name evidence="1" type="ORF">METZ01_LOCUS287113</name>
</gene>
<dbReference type="InterPro" id="IPR006660">
    <property type="entry name" value="Arsenate_reductase-like"/>
</dbReference>
<name>A0A382LC91_9ZZZZ</name>
<dbReference type="PANTHER" id="PTHR30041">
    <property type="entry name" value="ARSENATE REDUCTASE"/>
    <property type="match status" value="1"/>
</dbReference>